<name>A0ABY8H9S0_9MICC</name>
<keyword evidence="5" id="KW-1185">Reference proteome</keyword>
<dbReference type="Proteomes" id="UP001219037">
    <property type="component" value="Chromosome"/>
</dbReference>
<dbReference type="PANTHER" id="PTHR11364">
    <property type="entry name" value="THIOSULFATE SULFERTANSFERASE"/>
    <property type="match status" value="1"/>
</dbReference>
<reference evidence="4 5" key="1">
    <citation type="submission" date="2023-04" db="EMBL/GenBank/DDBJ databases">
        <title>Funneling lignin-derived compounds into biodiesel using alkali-halophilic Citricoccus sp. P2.</title>
        <authorList>
            <person name="Luo C.-B."/>
        </authorList>
    </citation>
    <scope>NUCLEOTIDE SEQUENCE [LARGE SCALE GENOMIC DNA]</scope>
    <source>
        <strain evidence="4 5">P2</strain>
    </source>
</reference>
<dbReference type="PROSITE" id="PS50206">
    <property type="entry name" value="RHODANESE_3"/>
    <property type="match status" value="2"/>
</dbReference>
<dbReference type="InterPro" id="IPR001763">
    <property type="entry name" value="Rhodanese-like_dom"/>
</dbReference>
<keyword evidence="2" id="KW-0677">Repeat</keyword>
<evidence type="ECO:0000313" key="5">
    <source>
        <dbReference type="Proteomes" id="UP001219037"/>
    </source>
</evidence>
<dbReference type="CDD" id="cd01448">
    <property type="entry name" value="TST_Repeat_1"/>
    <property type="match status" value="1"/>
</dbReference>
<evidence type="ECO:0000256" key="2">
    <source>
        <dbReference type="ARBA" id="ARBA00022737"/>
    </source>
</evidence>
<dbReference type="InterPro" id="IPR045078">
    <property type="entry name" value="TST/MPST-like"/>
</dbReference>
<gene>
    <name evidence="4" type="ORF">P8192_06070</name>
</gene>
<dbReference type="InterPro" id="IPR036873">
    <property type="entry name" value="Rhodanese-like_dom_sf"/>
</dbReference>
<dbReference type="EMBL" id="CP121252">
    <property type="protein sequence ID" value="WFP17666.1"/>
    <property type="molecule type" value="Genomic_DNA"/>
</dbReference>
<dbReference type="SUPFAM" id="SSF52821">
    <property type="entry name" value="Rhodanese/Cell cycle control phosphatase"/>
    <property type="match status" value="2"/>
</dbReference>
<dbReference type="GO" id="GO:0016740">
    <property type="term" value="F:transferase activity"/>
    <property type="evidence" value="ECO:0007669"/>
    <property type="project" value="UniProtKB-KW"/>
</dbReference>
<dbReference type="Pfam" id="PF00581">
    <property type="entry name" value="Rhodanese"/>
    <property type="match status" value="2"/>
</dbReference>
<dbReference type="CDD" id="cd01449">
    <property type="entry name" value="TST_Repeat_2"/>
    <property type="match status" value="1"/>
</dbReference>
<evidence type="ECO:0000313" key="4">
    <source>
        <dbReference type="EMBL" id="WFP17666.1"/>
    </source>
</evidence>
<accession>A0ABY8H9S0</accession>
<dbReference type="PROSITE" id="PS00380">
    <property type="entry name" value="RHODANESE_1"/>
    <property type="match status" value="1"/>
</dbReference>
<keyword evidence="1 4" id="KW-0808">Transferase</keyword>
<dbReference type="PANTHER" id="PTHR11364:SF27">
    <property type="entry name" value="SULFURTRANSFERASE"/>
    <property type="match status" value="1"/>
</dbReference>
<dbReference type="Gene3D" id="3.40.250.10">
    <property type="entry name" value="Rhodanese-like domain"/>
    <property type="match status" value="2"/>
</dbReference>
<evidence type="ECO:0000259" key="3">
    <source>
        <dbReference type="PROSITE" id="PS50206"/>
    </source>
</evidence>
<protein>
    <submittedName>
        <fullName evidence="4">Sulfurtransferase</fullName>
        <ecNumber evidence="4">2.8.1.-</ecNumber>
    </submittedName>
</protein>
<proteinExistence type="predicted"/>
<dbReference type="EC" id="2.8.1.-" evidence="4"/>
<organism evidence="4 5">
    <name type="scientific">Citricoccus muralis</name>
    <dbReference type="NCBI Taxonomy" id="169134"/>
    <lineage>
        <taxon>Bacteria</taxon>
        <taxon>Bacillati</taxon>
        <taxon>Actinomycetota</taxon>
        <taxon>Actinomycetes</taxon>
        <taxon>Micrococcales</taxon>
        <taxon>Micrococcaceae</taxon>
        <taxon>Citricoccus</taxon>
    </lineage>
</organism>
<dbReference type="RefSeq" id="WP_278159344.1">
    <property type="nucleotide sequence ID" value="NZ_CP121252.1"/>
</dbReference>
<evidence type="ECO:0000256" key="1">
    <source>
        <dbReference type="ARBA" id="ARBA00022679"/>
    </source>
</evidence>
<dbReference type="SMART" id="SM00450">
    <property type="entry name" value="RHOD"/>
    <property type="match status" value="2"/>
</dbReference>
<feature type="domain" description="Rhodanese" evidence="3">
    <location>
        <begin position="200"/>
        <end position="311"/>
    </location>
</feature>
<sequence>MDEVSSTSGRRRSKPPAVLIDAHTLAGWLGMAPPGEPAAQPATGFAASEAIPEPGHLVILDVRWSVQAPGQGHEQYRQGHIPGAVFVSMSGQLSGHGAPTLGRHPLPDPVRFTDSARMLGINDGDTVVVYDDVFSAAAPRAWWLLRHAGFDKVYVLDGGLAAWRDADLPQQAGEVLPVLGDAHTSWGKMPVVDTDEVEAVAETGVVMDARTAERFRGESEPMDPVAGHIPSAISVPIAELMTPEGRFRPAEELREHFARLNVDESTPVVSYCGSGVTAAAEILALNLAGIEAALYPGSWSAWCNTSGRPVATGDDSQPATINQP</sequence>
<feature type="domain" description="Rhodanese" evidence="3">
    <location>
        <begin position="53"/>
        <end position="172"/>
    </location>
</feature>
<dbReference type="InterPro" id="IPR001307">
    <property type="entry name" value="Thiosulphate_STrfase_CS"/>
</dbReference>